<proteinExistence type="predicted"/>
<name>A0ABU4AG85_9HYPH</name>
<evidence type="ECO:0000256" key="1">
    <source>
        <dbReference type="SAM" id="Coils"/>
    </source>
</evidence>
<dbReference type="RefSeq" id="WP_113155874.1">
    <property type="nucleotide sequence ID" value="NZ_JAWLIP010000001.1"/>
</dbReference>
<dbReference type="Proteomes" id="UP001185659">
    <property type="component" value="Unassembled WGS sequence"/>
</dbReference>
<protein>
    <recommendedName>
        <fullName evidence="4">Chromosome segregation protein SMC</fullName>
    </recommendedName>
</protein>
<keyword evidence="3" id="KW-1185">Reference proteome</keyword>
<feature type="coiled-coil region" evidence="1">
    <location>
        <begin position="46"/>
        <end position="289"/>
    </location>
</feature>
<evidence type="ECO:0000313" key="2">
    <source>
        <dbReference type="EMBL" id="MDV6225263.1"/>
    </source>
</evidence>
<sequence length="426" mass="47800">MIKTILLLLLGFFIAGFVALLLAPILWRRAVRLTTKRIEASMPLSANELEAEKDRLRASHAMAARRLEMNIENLNHKTSAQLVELSRMSEEARRLSEERAAQERLIARLKGEVERQAKALDEKAEAIASLEARLDETLAELETRSAGLLQLNDAYEEERLLASSRQIELVARETELRKVEGDLALLRRERKEAIREARDAETARDQAEAGLKVAEKRNADLQKKLEGQMRVLYELEEKLERREGEIARLRQDITNASTESLSTQAARRLREAEEERDRLARELADKSLQLGTVLSEGGVRRSTPAQDFRAQGFPAQDFNDERETLQTRISRLMQENKKLRADLSAQKAKTAGGAKQKAPADTARADDALREQIHSLAAEVVSLTAALEGTDTPITRLLEKAEPEGAEGRPLSLAERVRALRAQTKG</sequence>
<reference evidence="2 3" key="1">
    <citation type="submission" date="2023-10" db="EMBL/GenBank/DDBJ databases">
        <authorList>
            <person name="Venkata Ramana C."/>
            <person name="Sasikala C."/>
            <person name="Dhurka M."/>
        </authorList>
    </citation>
    <scope>NUCLEOTIDE SEQUENCE [LARGE SCALE GENOMIC DNA]</scope>
    <source>
        <strain evidence="2 3">KCTC 32151</strain>
    </source>
</reference>
<accession>A0ABU4AG85</accession>
<organism evidence="2 3">
    <name type="scientific">Nitratireductor aquimarinus</name>
    <dbReference type="NCBI Taxonomy" id="889300"/>
    <lineage>
        <taxon>Bacteria</taxon>
        <taxon>Pseudomonadati</taxon>
        <taxon>Pseudomonadota</taxon>
        <taxon>Alphaproteobacteria</taxon>
        <taxon>Hyphomicrobiales</taxon>
        <taxon>Phyllobacteriaceae</taxon>
        <taxon>Nitratireductor</taxon>
    </lineage>
</organism>
<feature type="coiled-coil region" evidence="1">
    <location>
        <begin position="315"/>
        <end position="349"/>
    </location>
</feature>
<evidence type="ECO:0000313" key="3">
    <source>
        <dbReference type="Proteomes" id="UP001185659"/>
    </source>
</evidence>
<evidence type="ECO:0008006" key="4">
    <source>
        <dbReference type="Google" id="ProtNLM"/>
    </source>
</evidence>
<keyword evidence="1" id="KW-0175">Coiled coil</keyword>
<comment type="caution">
    <text evidence="2">The sequence shown here is derived from an EMBL/GenBank/DDBJ whole genome shotgun (WGS) entry which is preliminary data.</text>
</comment>
<gene>
    <name evidence="2" type="ORF">R2G56_03090</name>
</gene>
<dbReference type="EMBL" id="JAWLIP010000001">
    <property type="protein sequence ID" value="MDV6225263.1"/>
    <property type="molecule type" value="Genomic_DNA"/>
</dbReference>